<dbReference type="PRINTS" id="PR00465">
    <property type="entry name" value="EP450IV"/>
</dbReference>
<dbReference type="SUPFAM" id="SSF48264">
    <property type="entry name" value="Cytochrome P450"/>
    <property type="match status" value="1"/>
</dbReference>
<evidence type="ECO:0000256" key="2">
    <source>
        <dbReference type="ARBA" id="ARBA00010617"/>
    </source>
</evidence>
<proteinExistence type="inferred from homology"/>
<comment type="caution">
    <text evidence="5">The sequence shown here is derived from an EMBL/GenBank/DDBJ whole genome shotgun (WGS) entry which is preliminary data.</text>
</comment>
<evidence type="ECO:0000256" key="3">
    <source>
        <dbReference type="ARBA" id="ARBA00022723"/>
    </source>
</evidence>
<dbReference type="Proteomes" id="UP001629113">
    <property type="component" value="Unassembled WGS sequence"/>
</dbReference>
<dbReference type="InterPro" id="IPR001128">
    <property type="entry name" value="Cyt_P450"/>
</dbReference>
<keyword evidence="6" id="KW-1185">Reference proteome</keyword>
<evidence type="ECO:0000313" key="6">
    <source>
        <dbReference type="Proteomes" id="UP001629113"/>
    </source>
</evidence>
<dbReference type="InterPro" id="IPR050121">
    <property type="entry name" value="Cytochrome_P450_monoxygenase"/>
</dbReference>
<dbReference type="PRINTS" id="PR00385">
    <property type="entry name" value="P450"/>
</dbReference>
<keyword evidence="3" id="KW-0479">Metal-binding</keyword>
<comment type="similarity">
    <text evidence="2">Belongs to the cytochrome P450 family.</text>
</comment>
<dbReference type="EMBL" id="JBFCZG010000004">
    <property type="protein sequence ID" value="KAL3423480.1"/>
    <property type="molecule type" value="Genomic_DNA"/>
</dbReference>
<dbReference type="Gene3D" id="1.10.630.10">
    <property type="entry name" value="Cytochrome P450"/>
    <property type="match status" value="1"/>
</dbReference>
<keyword evidence="4" id="KW-0408">Iron</keyword>
<accession>A0ABR4PJG5</accession>
<evidence type="ECO:0000256" key="1">
    <source>
        <dbReference type="ARBA" id="ARBA00001971"/>
    </source>
</evidence>
<comment type="cofactor">
    <cofactor evidence="1">
        <name>heme</name>
        <dbReference type="ChEBI" id="CHEBI:30413"/>
    </cofactor>
</comment>
<protein>
    <submittedName>
        <fullName evidence="5">Cytochrome P450</fullName>
    </submittedName>
</protein>
<dbReference type="PANTHER" id="PTHR24305:SF232">
    <property type="entry name" value="P450, PUTATIVE (EUROFUNG)-RELATED"/>
    <property type="match status" value="1"/>
</dbReference>
<name>A0ABR4PJG5_9HELO</name>
<dbReference type="Pfam" id="PF00067">
    <property type="entry name" value="p450"/>
    <property type="match status" value="2"/>
</dbReference>
<reference evidence="5 6" key="1">
    <citation type="submission" date="2024-06" db="EMBL/GenBank/DDBJ databases">
        <title>Complete genome of Phlyctema vagabunda strain 19-DSS-EL-015.</title>
        <authorList>
            <person name="Fiorenzani C."/>
        </authorList>
    </citation>
    <scope>NUCLEOTIDE SEQUENCE [LARGE SCALE GENOMIC DNA]</scope>
    <source>
        <strain evidence="5 6">19-DSS-EL-015</strain>
    </source>
</reference>
<sequence>MTPNFLNDVSAPASYNKVSSFVELWKLKAHIAKGSPFDAFDDLEFLTYDIMMAAAFGIHDNDSETVRHLKHLQAADLSGTSVPSVNQVFPFPSFPNPPLLQALHITTKAVATSFHKPWPRLFHLFNNMRPAMRQQYKTKETIIQSYIDESTRRFMEKGQDFTPFSAVDRMVHREAVTAQKEGRRPVFDSLLFNDSLFGYLIGGQDSTHSTLSFMVKHLAANQAAQSKLRSALYLSHRTVRGEGRRPTIQEINKAQIPYLDAFIEETLRSSAPASAIEKQTLEDITLLGHVIPKGTSIVCLLSGPTLSEAGFQVPAHLRSESSKAQVTDRLDDWAASEYAPAEFRPERWLYTDDSGEVAFSNTAGPFLAFSAGPRGCWGKRLAYLELRLMVTLLVWELDFGQLPPELENWEEEEGLFSKPKSCLVRIKSTAAAKG</sequence>
<dbReference type="PANTHER" id="PTHR24305">
    <property type="entry name" value="CYTOCHROME P450"/>
    <property type="match status" value="1"/>
</dbReference>
<organism evidence="5 6">
    <name type="scientific">Phlyctema vagabunda</name>
    <dbReference type="NCBI Taxonomy" id="108571"/>
    <lineage>
        <taxon>Eukaryota</taxon>
        <taxon>Fungi</taxon>
        <taxon>Dikarya</taxon>
        <taxon>Ascomycota</taxon>
        <taxon>Pezizomycotina</taxon>
        <taxon>Leotiomycetes</taxon>
        <taxon>Helotiales</taxon>
        <taxon>Dermateaceae</taxon>
        <taxon>Phlyctema</taxon>
    </lineage>
</organism>
<gene>
    <name evidence="5" type="ORF">PVAG01_05227</name>
</gene>
<dbReference type="InterPro" id="IPR036396">
    <property type="entry name" value="Cyt_P450_sf"/>
</dbReference>
<evidence type="ECO:0000256" key="4">
    <source>
        <dbReference type="ARBA" id="ARBA00023004"/>
    </source>
</evidence>
<dbReference type="InterPro" id="IPR002403">
    <property type="entry name" value="Cyt_P450_E_grp-IV"/>
</dbReference>
<evidence type="ECO:0000313" key="5">
    <source>
        <dbReference type="EMBL" id="KAL3423480.1"/>
    </source>
</evidence>